<reference evidence="8 9" key="1">
    <citation type="submission" date="2020-05" db="EMBL/GenBank/DDBJ databases">
        <title>Flexivirga sp. ID2601S isolated from air conditioner.</title>
        <authorList>
            <person name="Kim D.H."/>
        </authorList>
    </citation>
    <scope>NUCLEOTIDE SEQUENCE [LARGE SCALE GENOMIC DNA]</scope>
    <source>
        <strain evidence="8 9">ID2601S</strain>
    </source>
</reference>
<evidence type="ECO:0000256" key="6">
    <source>
        <dbReference type="ARBA" id="ARBA00023136"/>
    </source>
</evidence>
<gene>
    <name evidence="8" type="ORF">HJ588_07825</name>
</gene>
<sequence>MIGAIIGAIIGGLIIGALARLVLPGKQNISVVMTIVIGIVASLLASLVVGLIGYRNASGFAWIPFIVGIIFAAVIIVIYGNMTGRRQVTR</sequence>
<dbReference type="AlphaFoldDB" id="A0A849AIM3"/>
<keyword evidence="9" id="KW-1185">Reference proteome</keyword>
<evidence type="ECO:0000256" key="3">
    <source>
        <dbReference type="ARBA" id="ARBA00022475"/>
    </source>
</evidence>
<dbReference type="PANTHER" id="PTHR33884">
    <property type="entry name" value="UPF0410 PROTEIN YMGE"/>
    <property type="match status" value="1"/>
</dbReference>
<evidence type="ECO:0000256" key="2">
    <source>
        <dbReference type="ARBA" id="ARBA00011006"/>
    </source>
</evidence>
<keyword evidence="3" id="KW-1003">Cell membrane</keyword>
<evidence type="ECO:0000313" key="9">
    <source>
        <dbReference type="Proteomes" id="UP000557772"/>
    </source>
</evidence>
<dbReference type="RefSeq" id="WP_171153707.1">
    <property type="nucleotide sequence ID" value="NZ_JABENB010000001.1"/>
</dbReference>
<comment type="subcellular location">
    <subcellularLocation>
        <location evidence="1">Cell membrane</location>
        <topology evidence="1">Multi-pass membrane protein</topology>
    </subcellularLocation>
</comment>
<keyword evidence="5 7" id="KW-1133">Transmembrane helix</keyword>
<proteinExistence type="inferred from homology"/>
<evidence type="ECO:0000256" key="4">
    <source>
        <dbReference type="ARBA" id="ARBA00022692"/>
    </source>
</evidence>
<evidence type="ECO:0000313" key="8">
    <source>
        <dbReference type="EMBL" id="NNG39181.1"/>
    </source>
</evidence>
<organism evidence="8 9">
    <name type="scientific">Flexivirga aerilata</name>
    <dbReference type="NCBI Taxonomy" id="1656889"/>
    <lineage>
        <taxon>Bacteria</taxon>
        <taxon>Bacillati</taxon>
        <taxon>Actinomycetota</taxon>
        <taxon>Actinomycetes</taxon>
        <taxon>Micrococcales</taxon>
        <taxon>Dermacoccaceae</taxon>
        <taxon>Flexivirga</taxon>
    </lineage>
</organism>
<comment type="similarity">
    <text evidence="2">Belongs to the UPF0410 family.</text>
</comment>
<dbReference type="GO" id="GO:0005886">
    <property type="term" value="C:plasma membrane"/>
    <property type="evidence" value="ECO:0007669"/>
    <property type="project" value="UniProtKB-SubCell"/>
</dbReference>
<dbReference type="Proteomes" id="UP000557772">
    <property type="component" value="Unassembled WGS sequence"/>
</dbReference>
<protein>
    <submittedName>
        <fullName evidence="8">GlsB/YeaQ/YmgE family stress response membrane protein</fullName>
    </submittedName>
</protein>
<dbReference type="EMBL" id="JABENB010000001">
    <property type="protein sequence ID" value="NNG39181.1"/>
    <property type="molecule type" value="Genomic_DNA"/>
</dbReference>
<evidence type="ECO:0000256" key="1">
    <source>
        <dbReference type="ARBA" id="ARBA00004651"/>
    </source>
</evidence>
<dbReference type="PANTHER" id="PTHR33884:SF3">
    <property type="entry name" value="UPF0410 PROTEIN YMGE"/>
    <property type="match status" value="1"/>
</dbReference>
<evidence type="ECO:0000256" key="7">
    <source>
        <dbReference type="SAM" id="Phobius"/>
    </source>
</evidence>
<keyword evidence="6 7" id="KW-0472">Membrane</keyword>
<keyword evidence="4 7" id="KW-0812">Transmembrane</keyword>
<name>A0A849AIM3_9MICO</name>
<accession>A0A849AIM3</accession>
<evidence type="ECO:0000256" key="5">
    <source>
        <dbReference type="ARBA" id="ARBA00022989"/>
    </source>
</evidence>
<feature type="transmembrane region" description="Helical" evidence="7">
    <location>
        <begin position="30"/>
        <end position="54"/>
    </location>
</feature>
<feature type="transmembrane region" description="Helical" evidence="7">
    <location>
        <begin position="6"/>
        <end position="23"/>
    </location>
</feature>
<comment type="caution">
    <text evidence="8">The sequence shown here is derived from an EMBL/GenBank/DDBJ whole genome shotgun (WGS) entry which is preliminary data.</text>
</comment>
<feature type="transmembrane region" description="Helical" evidence="7">
    <location>
        <begin position="60"/>
        <end position="80"/>
    </location>
</feature>
<dbReference type="InterPro" id="IPR007341">
    <property type="entry name" value="Transgly_assoc"/>
</dbReference>